<dbReference type="PANTHER" id="PTHR31541">
    <property type="entry name" value="B3 DOMAIN PLANT PROTEIN-RELATED"/>
    <property type="match status" value="1"/>
</dbReference>
<dbReference type="SUPFAM" id="SSF101936">
    <property type="entry name" value="DNA-binding pseudobarrel domain"/>
    <property type="match status" value="1"/>
</dbReference>
<evidence type="ECO:0000256" key="5">
    <source>
        <dbReference type="ARBA" id="ARBA00023242"/>
    </source>
</evidence>
<dbReference type="AlphaFoldDB" id="A0A5N6RFC2"/>
<name>A0A5N6RFC2_9ROSI</name>
<sequence length="138" mass="15605">MANRSSIPEAILNMGFSDPVLVIQKPLSRVDLSPEHGRFSIPLRKIRDEFLAEEEKTALNNGDSIEVKMMVSLSPMPVSDLVLAKWETTSSYVLKCGWHAVVVRQKGLKVGEKVQLWSCRRPGRLWFLLIAVEAEEEE</sequence>
<dbReference type="PANTHER" id="PTHR31541:SF25">
    <property type="entry name" value="GAMMA-GLIADIN B"/>
    <property type="match status" value="1"/>
</dbReference>
<dbReference type="InterPro" id="IPR015300">
    <property type="entry name" value="DNA-bd_pseudobarrel_sf"/>
</dbReference>
<keyword evidence="3" id="KW-0238">DNA-binding</keyword>
<dbReference type="EMBL" id="CM017326">
    <property type="protein sequence ID" value="KAE8077713.1"/>
    <property type="molecule type" value="Genomic_DNA"/>
</dbReference>
<keyword evidence="7" id="KW-1185">Reference proteome</keyword>
<proteinExistence type="predicted"/>
<keyword evidence="2" id="KW-0805">Transcription regulation</keyword>
<keyword evidence="5" id="KW-0539">Nucleus</keyword>
<dbReference type="GO" id="GO:0003677">
    <property type="term" value="F:DNA binding"/>
    <property type="evidence" value="ECO:0007669"/>
    <property type="project" value="UniProtKB-KW"/>
</dbReference>
<evidence type="ECO:0000256" key="2">
    <source>
        <dbReference type="ARBA" id="ARBA00023015"/>
    </source>
</evidence>
<gene>
    <name evidence="6" type="ORF">FH972_016249</name>
</gene>
<dbReference type="Gene3D" id="2.40.330.10">
    <property type="entry name" value="DNA-binding pseudobarrel domain"/>
    <property type="match status" value="1"/>
</dbReference>
<reference evidence="6 7" key="1">
    <citation type="submission" date="2019-06" db="EMBL/GenBank/DDBJ databases">
        <title>A chromosomal-level reference genome of Carpinus fangiana (Coryloideae, Betulaceae).</title>
        <authorList>
            <person name="Yang X."/>
            <person name="Wang Z."/>
            <person name="Zhang L."/>
            <person name="Hao G."/>
            <person name="Liu J."/>
            <person name="Yang Y."/>
        </authorList>
    </citation>
    <scope>NUCLEOTIDE SEQUENCE [LARGE SCALE GENOMIC DNA]</scope>
    <source>
        <strain evidence="6">Cfa_2016G</strain>
        <tissue evidence="6">Leaf</tissue>
    </source>
</reference>
<evidence type="ECO:0000256" key="3">
    <source>
        <dbReference type="ARBA" id="ARBA00023125"/>
    </source>
</evidence>
<dbReference type="Proteomes" id="UP000327013">
    <property type="component" value="Chromosome 6"/>
</dbReference>
<dbReference type="OrthoDB" id="1090008at2759"/>
<comment type="subcellular location">
    <subcellularLocation>
        <location evidence="1">Nucleus</location>
    </subcellularLocation>
</comment>
<dbReference type="InterPro" id="IPR005508">
    <property type="entry name" value="At2g31720-like"/>
</dbReference>
<evidence type="ECO:0000256" key="1">
    <source>
        <dbReference type="ARBA" id="ARBA00004123"/>
    </source>
</evidence>
<evidence type="ECO:0000256" key="4">
    <source>
        <dbReference type="ARBA" id="ARBA00023163"/>
    </source>
</evidence>
<evidence type="ECO:0008006" key="8">
    <source>
        <dbReference type="Google" id="ProtNLM"/>
    </source>
</evidence>
<accession>A0A5N6RFC2</accession>
<evidence type="ECO:0000313" key="7">
    <source>
        <dbReference type="Proteomes" id="UP000327013"/>
    </source>
</evidence>
<evidence type="ECO:0000313" key="6">
    <source>
        <dbReference type="EMBL" id="KAE8077713.1"/>
    </source>
</evidence>
<dbReference type="GO" id="GO:0005634">
    <property type="term" value="C:nucleus"/>
    <property type="evidence" value="ECO:0007669"/>
    <property type="project" value="UniProtKB-SubCell"/>
</dbReference>
<keyword evidence="4" id="KW-0804">Transcription</keyword>
<protein>
    <recommendedName>
        <fullName evidence="8">TF-B3 domain-containing protein</fullName>
    </recommendedName>
</protein>
<dbReference type="Pfam" id="PF03754">
    <property type="entry name" value="At2g31720-like"/>
    <property type="match status" value="1"/>
</dbReference>
<organism evidence="6 7">
    <name type="scientific">Carpinus fangiana</name>
    <dbReference type="NCBI Taxonomy" id="176857"/>
    <lineage>
        <taxon>Eukaryota</taxon>
        <taxon>Viridiplantae</taxon>
        <taxon>Streptophyta</taxon>
        <taxon>Embryophyta</taxon>
        <taxon>Tracheophyta</taxon>
        <taxon>Spermatophyta</taxon>
        <taxon>Magnoliopsida</taxon>
        <taxon>eudicotyledons</taxon>
        <taxon>Gunneridae</taxon>
        <taxon>Pentapetalae</taxon>
        <taxon>rosids</taxon>
        <taxon>fabids</taxon>
        <taxon>Fagales</taxon>
        <taxon>Betulaceae</taxon>
        <taxon>Carpinus</taxon>
    </lineage>
</organism>